<sequence>MSLVRSLSPQQHEWVIRPLLDAGVGLDHIRDLLFRLGFEAIVSEGRGTAAQVSTLVSDQPGHVQAAWTEVIDRMISLDRSNA</sequence>
<dbReference type="Proteomes" id="UP000219482">
    <property type="component" value="Unassembled WGS sequence"/>
</dbReference>
<name>A0A286H459_9ACTN</name>
<keyword evidence="2" id="KW-1185">Reference proteome</keyword>
<dbReference type="EMBL" id="OCNK01000004">
    <property type="protein sequence ID" value="SOE02482.1"/>
    <property type="molecule type" value="Genomic_DNA"/>
</dbReference>
<dbReference type="AlphaFoldDB" id="A0A286H459"/>
<proteinExistence type="predicted"/>
<reference evidence="2" key="1">
    <citation type="submission" date="2017-09" db="EMBL/GenBank/DDBJ databases">
        <authorList>
            <person name="Varghese N."/>
            <person name="Submissions S."/>
        </authorList>
    </citation>
    <scope>NUCLEOTIDE SEQUENCE [LARGE SCALE GENOMIC DNA]</scope>
    <source>
        <strain evidence="2">DSM 44270</strain>
    </source>
</reference>
<protein>
    <submittedName>
        <fullName evidence="1">Uncharacterized protein</fullName>
    </submittedName>
</protein>
<evidence type="ECO:0000313" key="2">
    <source>
        <dbReference type="Proteomes" id="UP000219482"/>
    </source>
</evidence>
<gene>
    <name evidence="1" type="ORF">SAMN06272739_3591</name>
</gene>
<organism evidence="1 2">
    <name type="scientific">Blastococcus haudaquaticus</name>
    <dbReference type="NCBI Taxonomy" id="1938745"/>
    <lineage>
        <taxon>Bacteria</taxon>
        <taxon>Bacillati</taxon>
        <taxon>Actinomycetota</taxon>
        <taxon>Actinomycetes</taxon>
        <taxon>Geodermatophilales</taxon>
        <taxon>Geodermatophilaceae</taxon>
        <taxon>Blastococcus</taxon>
    </lineage>
</organism>
<evidence type="ECO:0000313" key="1">
    <source>
        <dbReference type="EMBL" id="SOE02482.1"/>
    </source>
</evidence>
<accession>A0A286H459</accession>